<feature type="domain" description="Histidine kinase/HSP90-like ATPase" evidence="8">
    <location>
        <begin position="274"/>
        <end position="380"/>
    </location>
</feature>
<geneLocation type="plasmid" evidence="9">
    <name>unnamed1</name>
</geneLocation>
<dbReference type="Pfam" id="PF02518">
    <property type="entry name" value="HATPase_c"/>
    <property type="match status" value="1"/>
</dbReference>
<dbReference type="Gene3D" id="3.30.565.10">
    <property type="entry name" value="Histidine kinase-like ATPase, C-terminal domain"/>
    <property type="match status" value="1"/>
</dbReference>
<keyword evidence="9" id="KW-0067">ATP-binding</keyword>
<dbReference type="PANTHER" id="PTHR45436">
    <property type="entry name" value="SENSOR HISTIDINE KINASE YKOH"/>
    <property type="match status" value="1"/>
</dbReference>
<keyword evidence="4" id="KW-0808">Transferase</keyword>
<feature type="compositionally biased region" description="Low complexity" evidence="6">
    <location>
        <begin position="390"/>
        <end position="405"/>
    </location>
</feature>
<dbReference type="PANTHER" id="PTHR45436:SF5">
    <property type="entry name" value="SENSOR HISTIDINE KINASE TRCS"/>
    <property type="match status" value="1"/>
</dbReference>
<evidence type="ECO:0000256" key="5">
    <source>
        <dbReference type="ARBA" id="ARBA00022777"/>
    </source>
</evidence>
<dbReference type="GO" id="GO:0005524">
    <property type="term" value="F:ATP binding"/>
    <property type="evidence" value="ECO:0007669"/>
    <property type="project" value="UniProtKB-KW"/>
</dbReference>
<dbReference type="EMBL" id="CP163442">
    <property type="protein sequence ID" value="XDQ49993.1"/>
    <property type="molecule type" value="Genomic_DNA"/>
</dbReference>
<sequence length="547" mass="58146">MRSLRARLVTTVVFCAAAFVLIASVTAVFVYDGGLDRAVLWSAAGACLLVVVVTAACFRAALKSANAQLLADVQAAVRQAEERGVEHAGRRDGELQEVYALLEKMPGEIAATVGGSVVTSLTQLRRDLATTGPVNRSGAGVAPASDPVVQQAVLSIVKQAAEEAERQWKDVVLSLTRRLQLLIRKAIANVDIMENGVEDGEQLKGLYRIDNGLVRAQRRTESILLLLGATIKRSSQPQEVYEVLQSAAAMIEHYKRIELPLRVHGELVGEAAQEVTLMFAELLENATLFSRPETKVFVTARHVRDALVIEINDSGLSIPDDALERLRDLLGADRLKVTDLVQEDGRTGLSVIAIVARRYKIRVKLATSDTGNRAVVMLPAHLLVAPARETPPGTAPAASPVPAVTDLAAPPGSRSDDGGARPSGPTHSTYSVPDPGELPRRMSAPAPSPTPQIEQSSAPPSSVDPRVPDATGRPSLPRRGGGGQHMAPGLRQPRTVPRRTADASDDYDPGLMAAFQRGQDNASSDDQGQSVTGAPSTSSLPPKENNA</sequence>
<dbReference type="InterPro" id="IPR003594">
    <property type="entry name" value="HATPase_dom"/>
</dbReference>
<accession>A0AB39R2C0</accession>
<organism evidence="9">
    <name type="scientific">Streptomyces sp. R39</name>
    <dbReference type="NCBI Taxonomy" id="3238631"/>
    <lineage>
        <taxon>Bacteria</taxon>
        <taxon>Bacillati</taxon>
        <taxon>Actinomycetota</taxon>
        <taxon>Actinomycetes</taxon>
        <taxon>Kitasatosporales</taxon>
        <taxon>Streptomycetaceae</taxon>
        <taxon>Streptomyces</taxon>
    </lineage>
</organism>
<keyword evidence="5" id="KW-0418">Kinase</keyword>
<comment type="catalytic activity">
    <reaction evidence="1">
        <text>ATP + protein L-histidine = ADP + protein N-phospho-L-histidine.</text>
        <dbReference type="EC" id="2.7.13.3"/>
    </reaction>
</comment>
<proteinExistence type="predicted"/>
<reference evidence="9" key="1">
    <citation type="submission" date="2024-07" db="EMBL/GenBank/DDBJ databases">
        <authorList>
            <person name="Yu S.T."/>
        </authorList>
    </citation>
    <scope>NUCLEOTIDE SEQUENCE</scope>
    <source>
        <strain evidence="9">R39</strain>
        <plasmid evidence="9">unnamed1</plasmid>
    </source>
</reference>
<evidence type="ECO:0000259" key="8">
    <source>
        <dbReference type="Pfam" id="PF02518"/>
    </source>
</evidence>
<feature type="transmembrane region" description="Helical" evidence="7">
    <location>
        <begin position="38"/>
        <end position="58"/>
    </location>
</feature>
<feature type="compositionally biased region" description="Polar residues" evidence="6">
    <location>
        <begin position="451"/>
        <end position="460"/>
    </location>
</feature>
<dbReference type="RefSeq" id="WP_369228516.1">
    <property type="nucleotide sequence ID" value="NZ_CP163442.1"/>
</dbReference>
<gene>
    <name evidence="9" type="ORF">AB5J52_48615</name>
</gene>
<evidence type="ECO:0000256" key="2">
    <source>
        <dbReference type="ARBA" id="ARBA00012438"/>
    </source>
</evidence>
<keyword evidence="7" id="KW-0812">Transmembrane</keyword>
<evidence type="ECO:0000256" key="1">
    <source>
        <dbReference type="ARBA" id="ARBA00000085"/>
    </source>
</evidence>
<keyword evidence="9" id="KW-0614">Plasmid</keyword>
<keyword evidence="7" id="KW-0472">Membrane</keyword>
<keyword evidence="7" id="KW-1133">Transmembrane helix</keyword>
<evidence type="ECO:0000256" key="6">
    <source>
        <dbReference type="SAM" id="MobiDB-lite"/>
    </source>
</evidence>
<feature type="region of interest" description="Disordered" evidence="6">
    <location>
        <begin position="389"/>
        <end position="547"/>
    </location>
</feature>
<dbReference type="InterPro" id="IPR050428">
    <property type="entry name" value="TCS_sensor_his_kinase"/>
</dbReference>
<keyword evidence="9" id="KW-0547">Nucleotide-binding</keyword>
<dbReference type="GO" id="GO:0005886">
    <property type="term" value="C:plasma membrane"/>
    <property type="evidence" value="ECO:0007669"/>
    <property type="project" value="TreeGrafter"/>
</dbReference>
<dbReference type="InterPro" id="IPR036890">
    <property type="entry name" value="HATPase_C_sf"/>
</dbReference>
<dbReference type="AlphaFoldDB" id="A0AB39R2C0"/>
<dbReference type="SUPFAM" id="SSF55874">
    <property type="entry name" value="ATPase domain of HSP90 chaperone/DNA topoisomerase II/histidine kinase"/>
    <property type="match status" value="1"/>
</dbReference>
<keyword evidence="3" id="KW-0597">Phosphoprotein</keyword>
<dbReference type="GO" id="GO:0004673">
    <property type="term" value="F:protein histidine kinase activity"/>
    <property type="evidence" value="ECO:0007669"/>
    <property type="project" value="UniProtKB-EC"/>
</dbReference>
<evidence type="ECO:0000256" key="3">
    <source>
        <dbReference type="ARBA" id="ARBA00022553"/>
    </source>
</evidence>
<evidence type="ECO:0000313" key="9">
    <source>
        <dbReference type="EMBL" id="XDQ49993.1"/>
    </source>
</evidence>
<evidence type="ECO:0000256" key="7">
    <source>
        <dbReference type="SAM" id="Phobius"/>
    </source>
</evidence>
<feature type="compositionally biased region" description="Polar residues" evidence="6">
    <location>
        <begin position="518"/>
        <end position="547"/>
    </location>
</feature>
<dbReference type="EC" id="2.7.13.3" evidence="2"/>
<name>A0AB39R2C0_9ACTN</name>
<dbReference type="GO" id="GO:0000160">
    <property type="term" value="P:phosphorelay signal transduction system"/>
    <property type="evidence" value="ECO:0007669"/>
    <property type="project" value="TreeGrafter"/>
</dbReference>
<evidence type="ECO:0000256" key="4">
    <source>
        <dbReference type="ARBA" id="ARBA00022679"/>
    </source>
</evidence>
<feature type="transmembrane region" description="Helical" evidence="7">
    <location>
        <begin position="12"/>
        <end position="32"/>
    </location>
</feature>
<protein>
    <recommendedName>
        <fullName evidence="2">histidine kinase</fullName>
        <ecNumber evidence="2">2.7.13.3</ecNumber>
    </recommendedName>
</protein>